<evidence type="ECO:0000313" key="1">
    <source>
        <dbReference type="EMBL" id="MFC3979505.1"/>
    </source>
</evidence>
<name>A0ABV8EVU2_9ACTN</name>
<sequence length="49" mass="5025">MIRHAQNRPEPAPALAVPISTGAVLRVVAVGAAPFTVEAPLGKARPVRA</sequence>
<dbReference type="EMBL" id="JBHSBC010000003">
    <property type="protein sequence ID" value="MFC3979505.1"/>
    <property type="molecule type" value="Genomic_DNA"/>
</dbReference>
<dbReference type="RefSeq" id="WP_386188269.1">
    <property type="nucleotide sequence ID" value="NZ_JBHSBC010000003.1"/>
</dbReference>
<comment type="caution">
    <text evidence="1">The sequence shown here is derived from an EMBL/GenBank/DDBJ whole genome shotgun (WGS) entry which is preliminary data.</text>
</comment>
<dbReference type="Proteomes" id="UP001595698">
    <property type="component" value="Unassembled WGS sequence"/>
</dbReference>
<evidence type="ECO:0000313" key="2">
    <source>
        <dbReference type="Proteomes" id="UP001595698"/>
    </source>
</evidence>
<gene>
    <name evidence="1" type="ORF">ACFOYY_05195</name>
</gene>
<proteinExistence type="predicted"/>
<organism evidence="1 2">
    <name type="scientific">Streptosporangium jomthongense</name>
    <dbReference type="NCBI Taxonomy" id="1193683"/>
    <lineage>
        <taxon>Bacteria</taxon>
        <taxon>Bacillati</taxon>
        <taxon>Actinomycetota</taxon>
        <taxon>Actinomycetes</taxon>
        <taxon>Streptosporangiales</taxon>
        <taxon>Streptosporangiaceae</taxon>
        <taxon>Streptosporangium</taxon>
    </lineage>
</organism>
<reference evidence="2" key="1">
    <citation type="journal article" date="2019" name="Int. J. Syst. Evol. Microbiol.">
        <title>The Global Catalogue of Microorganisms (GCM) 10K type strain sequencing project: providing services to taxonomists for standard genome sequencing and annotation.</title>
        <authorList>
            <consortium name="The Broad Institute Genomics Platform"/>
            <consortium name="The Broad Institute Genome Sequencing Center for Infectious Disease"/>
            <person name="Wu L."/>
            <person name="Ma J."/>
        </authorList>
    </citation>
    <scope>NUCLEOTIDE SEQUENCE [LARGE SCALE GENOMIC DNA]</scope>
    <source>
        <strain evidence="2">TBRC 7912</strain>
    </source>
</reference>
<protein>
    <submittedName>
        <fullName evidence="1">Uncharacterized protein</fullName>
    </submittedName>
</protein>
<accession>A0ABV8EVU2</accession>
<keyword evidence="2" id="KW-1185">Reference proteome</keyword>